<dbReference type="AlphaFoldDB" id="A0A3S0JWL0"/>
<dbReference type="CDD" id="cd00293">
    <property type="entry name" value="USP-like"/>
    <property type="match status" value="1"/>
</dbReference>
<dbReference type="PANTHER" id="PTHR46268">
    <property type="entry name" value="STRESS RESPONSE PROTEIN NHAX"/>
    <property type="match status" value="1"/>
</dbReference>
<keyword evidence="4" id="KW-1185">Reference proteome</keyword>
<accession>A0A3S0JWL0</accession>
<dbReference type="Gene3D" id="3.40.50.620">
    <property type="entry name" value="HUPs"/>
    <property type="match status" value="1"/>
</dbReference>
<evidence type="ECO:0000313" key="3">
    <source>
        <dbReference type="EMBL" id="RTQ34843.1"/>
    </source>
</evidence>
<proteinExistence type="inferred from homology"/>
<gene>
    <name evidence="3" type="ORF">EJP69_10590</name>
</gene>
<dbReference type="InterPro" id="IPR014729">
    <property type="entry name" value="Rossmann-like_a/b/a_fold"/>
</dbReference>
<dbReference type="Pfam" id="PF00582">
    <property type="entry name" value="Usp"/>
    <property type="match status" value="1"/>
</dbReference>
<dbReference type="RefSeq" id="WP_126469947.1">
    <property type="nucleotide sequence ID" value="NZ_RXOE01000002.1"/>
</dbReference>
<dbReference type="Proteomes" id="UP000267418">
    <property type="component" value="Unassembled WGS sequence"/>
</dbReference>
<evidence type="ECO:0000259" key="2">
    <source>
        <dbReference type="Pfam" id="PF00582"/>
    </source>
</evidence>
<comment type="similarity">
    <text evidence="1">Belongs to the universal stress protein A family.</text>
</comment>
<sequence>MYQRILVPIDGSSTSARGLAEAIQLAKLTGGCLRVAHVIDELSFALAMDAYAGYAGNWLEELRGNARKLLEDARSKASAEGVEADIVLLDSLKGTVHDQVIAAAQAWKADLIVIGTHGRRGIGRWVMGSSAEHILRMSPVPVLLVRAPESAKTEHERFTLPSGELASQ</sequence>
<dbReference type="PRINTS" id="PR01438">
    <property type="entry name" value="UNVRSLSTRESS"/>
</dbReference>
<dbReference type="InterPro" id="IPR006016">
    <property type="entry name" value="UspA"/>
</dbReference>
<organism evidence="3 4">
    <name type="scientific">Variovorax gossypii</name>
    <dbReference type="NCBI Taxonomy" id="1679495"/>
    <lineage>
        <taxon>Bacteria</taxon>
        <taxon>Pseudomonadati</taxon>
        <taxon>Pseudomonadota</taxon>
        <taxon>Betaproteobacteria</taxon>
        <taxon>Burkholderiales</taxon>
        <taxon>Comamonadaceae</taxon>
        <taxon>Variovorax</taxon>
    </lineage>
</organism>
<dbReference type="OrthoDB" id="8547832at2"/>
<dbReference type="InterPro" id="IPR006015">
    <property type="entry name" value="Universal_stress_UspA"/>
</dbReference>
<feature type="domain" description="UspA" evidence="2">
    <location>
        <begin position="1"/>
        <end position="146"/>
    </location>
</feature>
<evidence type="ECO:0000313" key="4">
    <source>
        <dbReference type="Proteomes" id="UP000267418"/>
    </source>
</evidence>
<protein>
    <submittedName>
        <fullName evidence="3">Universal stress protein</fullName>
    </submittedName>
</protein>
<reference evidence="3 4" key="1">
    <citation type="submission" date="2018-12" db="EMBL/GenBank/DDBJ databases">
        <title>The genome of Variovorax gossypii DSM 100435.</title>
        <authorList>
            <person name="Gao J."/>
            <person name="Sun J."/>
        </authorList>
    </citation>
    <scope>NUCLEOTIDE SEQUENCE [LARGE SCALE GENOMIC DNA]</scope>
    <source>
        <strain evidence="3 4">DSM 100435</strain>
    </source>
</reference>
<dbReference type="PANTHER" id="PTHR46268:SF6">
    <property type="entry name" value="UNIVERSAL STRESS PROTEIN UP12"/>
    <property type="match status" value="1"/>
</dbReference>
<name>A0A3S0JWL0_9BURK</name>
<comment type="caution">
    <text evidence="3">The sequence shown here is derived from an EMBL/GenBank/DDBJ whole genome shotgun (WGS) entry which is preliminary data.</text>
</comment>
<dbReference type="SUPFAM" id="SSF52402">
    <property type="entry name" value="Adenine nucleotide alpha hydrolases-like"/>
    <property type="match status" value="1"/>
</dbReference>
<dbReference type="EMBL" id="RXOE01000002">
    <property type="protein sequence ID" value="RTQ34843.1"/>
    <property type="molecule type" value="Genomic_DNA"/>
</dbReference>
<evidence type="ECO:0000256" key="1">
    <source>
        <dbReference type="ARBA" id="ARBA00008791"/>
    </source>
</evidence>